<keyword evidence="15" id="KW-1185">Reference proteome</keyword>
<feature type="transmembrane region" description="Helical" evidence="11">
    <location>
        <begin position="243"/>
        <end position="263"/>
    </location>
</feature>
<evidence type="ECO:0000256" key="7">
    <source>
        <dbReference type="ARBA" id="ARBA00022777"/>
    </source>
</evidence>
<keyword evidence="10 11" id="KW-0472">Membrane</keyword>
<dbReference type="GO" id="GO:0030295">
    <property type="term" value="F:protein kinase activator activity"/>
    <property type="evidence" value="ECO:0007669"/>
    <property type="project" value="TreeGrafter"/>
</dbReference>
<dbReference type="PRINTS" id="PR00344">
    <property type="entry name" value="BCTRLSENSOR"/>
</dbReference>
<evidence type="ECO:0000256" key="5">
    <source>
        <dbReference type="ARBA" id="ARBA00022679"/>
    </source>
</evidence>
<dbReference type="Pfam" id="PF00512">
    <property type="entry name" value="HisKA"/>
    <property type="match status" value="1"/>
</dbReference>
<keyword evidence="9" id="KW-0902">Two-component regulatory system</keyword>
<comment type="catalytic activity">
    <reaction evidence="1">
        <text>ATP + protein L-histidine = ADP + protein N-phospho-L-histidine.</text>
        <dbReference type="EC" id="2.7.13.3"/>
    </reaction>
</comment>
<dbReference type="InterPro" id="IPR003661">
    <property type="entry name" value="HisK_dim/P_dom"/>
</dbReference>
<dbReference type="FunFam" id="1.10.287.130:FF:000001">
    <property type="entry name" value="Two-component sensor histidine kinase"/>
    <property type="match status" value="1"/>
</dbReference>
<dbReference type="SUPFAM" id="SSF55874">
    <property type="entry name" value="ATPase domain of HSP90 chaperone/DNA topoisomerase II/histidine kinase"/>
    <property type="match status" value="1"/>
</dbReference>
<dbReference type="Proteomes" id="UP000463470">
    <property type="component" value="Unassembled WGS sequence"/>
</dbReference>
<dbReference type="RefSeq" id="WP_161259758.1">
    <property type="nucleotide sequence ID" value="NZ_WXEY01000029.1"/>
</dbReference>
<evidence type="ECO:0000256" key="11">
    <source>
        <dbReference type="SAM" id="Phobius"/>
    </source>
</evidence>
<dbReference type="EC" id="2.7.13.3" evidence="3"/>
<evidence type="ECO:0000256" key="10">
    <source>
        <dbReference type="ARBA" id="ARBA00023136"/>
    </source>
</evidence>
<dbReference type="Pfam" id="PF00672">
    <property type="entry name" value="HAMP"/>
    <property type="match status" value="1"/>
</dbReference>
<dbReference type="SMART" id="SM00388">
    <property type="entry name" value="HisKA"/>
    <property type="match status" value="1"/>
</dbReference>
<feature type="domain" description="HAMP" evidence="13">
    <location>
        <begin position="265"/>
        <end position="317"/>
    </location>
</feature>
<keyword evidence="8" id="KW-0067">ATP-binding</keyword>
<dbReference type="CDD" id="cd06225">
    <property type="entry name" value="HAMP"/>
    <property type="match status" value="1"/>
</dbReference>
<keyword evidence="5" id="KW-0808">Transferase</keyword>
<dbReference type="InterPro" id="IPR005467">
    <property type="entry name" value="His_kinase_dom"/>
</dbReference>
<dbReference type="InterPro" id="IPR036890">
    <property type="entry name" value="HATPase_C_sf"/>
</dbReference>
<dbReference type="PANTHER" id="PTHR42878:SF7">
    <property type="entry name" value="SENSOR HISTIDINE KINASE GLRK"/>
    <property type="match status" value="1"/>
</dbReference>
<dbReference type="PROSITE" id="PS50109">
    <property type="entry name" value="HIS_KIN"/>
    <property type="match status" value="1"/>
</dbReference>
<organism evidence="14 15">
    <name type="scientific">Heliomicrobium undosum</name>
    <dbReference type="NCBI Taxonomy" id="121734"/>
    <lineage>
        <taxon>Bacteria</taxon>
        <taxon>Bacillati</taxon>
        <taxon>Bacillota</taxon>
        <taxon>Clostridia</taxon>
        <taxon>Eubacteriales</taxon>
        <taxon>Heliobacteriaceae</taxon>
        <taxon>Heliomicrobium</taxon>
    </lineage>
</organism>
<evidence type="ECO:0000313" key="15">
    <source>
        <dbReference type="Proteomes" id="UP000463470"/>
    </source>
</evidence>
<proteinExistence type="predicted"/>
<protein>
    <recommendedName>
        <fullName evidence="3">histidine kinase</fullName>
        <ecNumber evidence="3">2.7.13.3</ecNumber>
    </recommendedName>
</protein>
<evidence type="ECO:0000256" key="9">
    <source>
        <dbReference type="ARBA" id="ARBA00023012"/>
    </source>
</evidence>
<evidence type="ECO:0000256" key="8">
    <source>
        <dbReference type="ARBA" id="ARBA00022840"/>
    </source>
</evidence>
<dbReference type="SMART" id="SM00387">
    <property type="entry name" value="HATPase_c"/>
    <property type="match status" value="1"/>
</dbReference>
<dbReference type="AlphaFoldDB" id="A0A845L3M4"/>
<evidence type="ECO:0000256" key="6">
    <source>
        <dbReference type="ARBA" id="ARBA00022741"/>
    </source>
</evidence>
<keyword evidence="4" id="KW-0597">Phosphoprotein</keyword>
<dbReference type="SUPFAM" id="SSF158472">
    <property type="entry name" value="HAMP domain-like"/>
    <property type="match status" value="1"/>
</dbReference>
<dbReference type="InterPro" id="IPR004358">
    <property type="entry name" value="Sig_transdc_His_kin-like_C"/>
</dbReference>
<dbReference type="FunFam" id="3.30.565.10:FF:000006">
    <property type="entry name" value="Sensor histidine kinase WalK"/>
    <property type="match status" value="1"/>
</dbReference>
<dbReference type="CDD" id="cd00082">
    <property type="entry name" value="HisKA"/>
    <property type="match status" value="1"/>
</dbReference>
<evidence type="ECO:0000256" key="1">
    <source>
        <dbReference type="ARBA" id="ARBA00000085"/>
    </source>
</evidence>
<dbReference type="PROSITE" id="PS50885">
    <property type="entry name" value="HAMP"/>
    <property type="match status" value="1"/>
</dbReference>
<dbReference type="GO" id="GO:0007234">
    <property type="term" value="P:osmosensory signaling via phosphorelay pathway"/>
    <property type="evidence" value="ECO:0007669"/>
    <property type="project" value="TreeGrafter"/>
</dbReference>
<name>A0A845L3M4_9FIRM</name>
<evidence type="ECO:0000256" key="2">
    <source>
        <dbReference type="ARBA" id="ARBA00004370"/>
    </source>
</evidence>
<evidence type="ECO:0000256" key="3">
    <source>
        <dbReference type="ARBA" id="ARBA00012438"/>
    </source>
</evidence>
<feature type="domain" description="Histidine kinase" evidence="12">
    <location>
        <begin position="339"/>
        <end position="560"/>
    </location>
</feature>
<reference evidence="14 15" key="1">
    <citation type="submission" date="2020-01" db="EMBL/GenBank/DDBJ databases">
        <title>Whole-genome sequence of Heliobacterium undosum DSM 13378.</title>
        <authorList>
            <person name="Kyndt J.A."/>
            <person name="Meyer T.E."/>
        </authorList>
    </citation>
    <scope>NUCLEOTIDE SEQUENCE [LARGE SCALE GENOMIC DNA]</scope>
    <source>
        <strain evidence="14 15">DSM 13378</strain>
    </source>
</reference>
<accession>A0A845L3M4</accession>
<dbReference type="EMBL" id="WXEY01000029">
    <property type="protein sequence ID" value="MZP31237.1"/>
    <property type="molecule type" value="Genomic_DNA"/>
</dbReference>
<keyword evidence="11" id="KW-0812">Transmembrane</keyword>
<evidence type="ECO:0000259" key="13">
    <source>
        <dbReference type="PROSITE" id="PS50885"/>
    </source>
</evidence>
<comment type="subcellular location">
    <subcellularLocation>
        <location evidence="2">Membrane</location>
    </subcellularLocation>
</comment>
<dbReference type="Gene3D" id="6.10.340.10">
    <property type="match status" value="1"/>
</dbReference>
<dbReference type="InterPro" id="IPR036097">
    <property type="entry name" value="HisK_dim/P_sf"/>
</dbReference>
<dbReference type="PANTHER" id="PTHR42878">
    <property type="entry name" value="TWO-COMPONENT HISTIDINE KINASE"/>
    <property type="match status" value="1"/>
</dbReference>
<dbReference type="GO" id="GO:0005524">
    <property type="term" value="F:ATP binding"/>
    <property type="evidence" value="ECO:0007669"/>
    <property type="project" value="UniProtKB-KW"/>
</dbReference>
<dbReference type="Gene3D" id="3.30.565.10">
    <property type="entry name" value="Histidine kinase-like ATPase, C-terminal domain"/>
    <property type="match status" value="1"/>
</dbReference>
<dbReference type="InterPro" id="IPR050351">
    <property type="entry name" value="BphY/WalK/GraS-like"/>
</dbReference>
<gene>
    <name evidence="14" type="ORF">GTO91_16140</name>
</gene>
<evidence type="ECO:0000259" key="12">
    <source>
        <dbReference type="PROSITE" id="PS50109"/>
    </source>
</evidence>
<dbReference type="SUPFAM" id="SSF47384">
    <property type="entry name" value="Homodimeric domain of signal transducing histidine kinase"/>
    <property type="match status" value="1"/>
</dbReference>
<dbReference type="Gene3D" id="1.10.287.130">
    <property type="match status" value="1"/>
</dbReference>
<dbReference type="Pfam" id="PF02518">
    <property type="entry name" value="HATPase_c"/>
    <property type="match status" value="1"/>
</dbReference>
<evidence type="ECO:0000256" key="4">
    <source>
        <dbReference type="ARBA" id="ARBA00022553"/>
    </source>
</evidence>
<dbReference type="GO" id="GO:0016020">
    <property type="term" value="C:membrane"/>
    <property type="evidence" value="ECO:0007669"/>
    <property type="project" value="UniProtKB-SubCell"/>
</dbReference>
<dbReference type="SMART" id="SM00304">
    <property type="entry name" value="HAMP"/>
    <property type="match status" value="1"/>
</dbReference>
<dbReference type="GO" id="GO:0000155">
    <property type="term" value="F:phosphorelay sensor kinase activity"/>
    <property type="evidence" value="ECO:0007669"/>
    <property type="project" value="InterPro"/>
</dbReference>
<dbReference type="InterPro" id="IPR003660">
    <property type="entry name" value="HAMP_dom"/>
</dbReference>
<evidence type="ECO:0000313" key="14">
    <source>
        <dbReference type="EMBL" id="MZP31237.1"/>
    </source>
</evidence>
<dbReference type="InterPro" id="IPR003594">
    <property type="entry name" value="HATPase_dom"/>
</dbReference>
<dbReference type="CDD" id="cd00075">
    <property type="entry name" value="HATPase"/>
    <property type="match status" value="1"/>
</dbReference>
<keyword evidence="7" id="KW-0418">Kinase</keyword>
<comment type="caution">
    <text evidence="14">The sequence shown here is derived from an EMBL/GenBank/DDBJ whole genome shotgun (WGS) entry which is preliminary data.</text>
</comment>
<dbReference type="OrthoDB" id="112712at2"/>
<keyword evidence="6" id="KW-0547">Nucleotide-binding</keyword>
<keyword evidence="11" id="KW-1133">Transmembrane helix</keyword>
<sequence length="562" mass="60278">MKITGSIVGKFWLTLASFSLVLLLVVAWLFSAFFADYYIHRETDELVAQASLVAMEEDPATAKRLAIAIAADSDALILLCDREGNVTDVLSAYGGPPWMSASPPGAATGPSPRGGPRFRWGAWRMGGGSGSGQETCPPFAEGDGSASEITDSGNGGAPRMGMALTRIELTPQEKERLLGGEIVIRQAPLTAFGAANGFPARGAGDIPALSVAVPHRAGDNVDRVVFAFRALQPIHDTIAAVRAWVFGAGALTLLLSALVAYLLSKKVARPLTALHAAAEQMRRREFNHRAPVEGDDEIGRLGETLNSLSSELSISLRQLEDKNDQLARGMQSMRDLAANVSHDLRTPLFLIQGYAEALRDDMAKTPDDRRQMAEIILEETDRMQRLVQDMLQLAQLESGYFELKREAVDPEALINGVARKLAGAAEERQIRLTCPACQGNLALPMIHADPDRLTQALINLVDNALRHTPTGGEVALGLAAQGQSVRFSVDDSGPGLAEADLNRVWERFYRGEKSRSRKTPGTGLGLAIVKAIVESHGGQVGVENREGGGASFFFTIPIGLSL</sequence>
<dbReference type="GO" id="GO:0000156">
    <property type="term" value="F:phosphorelay response regulator activity"/>
    <property type="evidence" value="ECO:0007669"/>
    <property type="project" value="TreeGrafter"/>
</dbReference>